<keyword evidence="8" id="KW-1185">Reference proteome</keyword>
<dbReference type="InterPro" id="IPR001405">
    <property type="entry name" value="UPF0758"/>
</dbReference>
<dbReference type="InterPro" id="IPR025657">
    <property type="entry name" value="RadC_JAB"/>
</dbReference>
<dbReference type="PROSITE" id="PS01302">
    <property type="entry name" value="UPF0758"/>
    <property type="match status" value="1"/>
</dbReference>
<feature type="domain" description="MPN" evidence="6">
    <location>
        <begin position="23"/>
        <end position="153"/>
    </location>
</feature>
<dbReference type="Proteomes" id="UP000078486">
    <property type="component" value="Unassembled WGS sequence"/>
</dbReference>
<dbReference type="GO" id="GO:0046872">
    <property type="term" value="F:metal ion binding"/>
    <property type="evidence" value="ECO:0007669"/>
    <property type="project" value="UniProtKB-KW"/>
</dbReference>
<dbReference type="Gene3D" id="3.40.140.10">
    <property type="entry name" value="Cytidine Deaminase, domain 2"/>
    <property type="match status" value="1"/>
</dbReference>
<evidence type="ECO:0000313" key="8">
    <source>
        <dbReference type="Proteomes" id="UP000078486"/>
    </source>
</evidence>
<dbReference type="Pfam" id="PF04002">
    <property type="entry name" value="RadC"/>
    <property type="match status" value="1"/>
</dbReference>
<dbReference type="InterPro" id="IPR037518">
    <property type="entry name" value="MPN"/>
</dbReference>
<protein>
    <recommendedName>
        <fullName evidence="6">MPN domain-containing protein</fullName>
    </recommendedName>
</protein>
<proteinExistence type="predicted"/>
<keyword evidence="4" id="KW-0862">Zinc</keyword>
<organism evidence="7 8">
    <name type="scientific">Termitidicoccus mucosus</name>
    <dbReference type="NCBI Taxonomy" id="1184151"/>
    <lineage>
        <taxon>Bacteria</taxon>
        <taxon>Pseudomonadati</taxon>
        <taxon>Verrucomicrobiota</taxon>
        <taxon>Opitutia</taxon>
        <taxon>Opitutales</taxon>
        <taxon>Opitutaceae</taxon>
        <taxon>Termitidicoccus</taxon>
    </lineage>
</organism>
<evidence type="ECO:0000259" key="6">
    <source>
        <dbReference type="PROSITE" id="PS50249"/>
    </source>
</evidence>
<evidence type="ECO:0000256" key="1">
    <source>
        <dbReference type="ARBA" id="ARBA00022670"/>
    </source>
</evidence>
<dbReference type="PANTHER" id="PTHR30471:SF3">
    <property type="entry name" value="UPF0758 PROTEIN YEES-RELATED"/>
    <property type="match status" value="1"/>
</dbReference>
<dbReference type="GO" id="GO:0006508">
    <property type="term" value="P:proteolysis"/>
    <property type="evidence" value="ECO:0007669"/>
    <property type="project" value="UniProtKB-KW"/>
</dbReference>
<dbReference type="STRING" id="1184151.AW736_01745"/>
<keyword evidence="1" id="KW-0645">Protease</keyword>
<keyword evidence="2" id="KW-0479">Metal-binding</keyword>
<keyword evidence="3" id="KW-0378">Hydrolase</keyword>
<dbReference type="OrthoDB" id="194892at2"/>
<dbReference type="EMBL" id="LRRQ01000016">
    <property type="protein sequence ID" value="OAM91676.1"/>
    <property type="molecule type" value="Genomic_DNA"/>
</dbReference>
<evidence type="ECO:0000256" key="4">
    <source>
        <dbReference type="ARBA" id="ARBA00022833"/>
    </source>
</evidence>
<dbReference type="GO" id="GO:0008237">
    <property type="term" value="F:metallopeptidase activity"/>
    <property type="evidence" value="ECO:0007669"/>
    <property type="project" value="UniProtKB-KW"/>
</dbReference>
<sequence>MHYEITLNFKKIETSLNEEPVIIIEKAEHAYHYIKDAFEARPFQESTWIIPMDRKSHPLGRHMLCLGTLTQSTLDTKAMFRCLLMTQATQFILSHNHPSGMPAPSQSDISTTRQVKEMARIMDYDFTDHVVVGRPEMDPQKNGYASLKEMGLI</sequence>
<dbReference type="RefSeq" id="WP_068768559.1">
    <property type="nucleotide sequence ID" value="NZ_CP109796.1"/>
</dbReference>
<accession>A0A178IQZ1</accession>
<evidence type="ECO:0000256" key="5">
    <source>
        <dbReference type="ARBA" id="ARBA00023049"/>
    </source>
</evidence>
<evidence type="ECO:0000256" key="2">
    <source>
        <dbReference type="ARBA" id="ARBA00022723"/>
    </source>
</evidence>
<gene>
    <name evidence="7" type="ORF">AW736_01745</name>
</gene>
<comment type="caution">
    <text evidence="7">The sequence shown here is derived from an EMBL/GenBank/DDBJ whole genome shotgun (WGS) entry which is preliminary data.</text>
</comment>
<name>A0A178IQZ1_9BACT</name>
<dbReference type="PANTHER" id="PTHR30471">
    <property type="entry name" value="DNA REPAIR PROTEIN RADC"/>
    <property type="match status" value="1"/>
</dbReference>
<dbReference type="AlphaFoldDB" id="A0A178IQZ1"/>
<dbReference type="PROSITE" id="PS50249">
    <property type="entry name" value="MPN"/>
    <property type="match status" value="1"/>
</dbReference>
<keyword evidence="5" id="KW-0482">Metalloprotease</keyword>
<reference evidence="7 8" key="1">
    <citation type="submission" date="2016-01" db="EMBL/GenBank/DDBJ databases">
        <title>High potential of lignocellulose degradation of a new Verrucomicrobia species.</title>
        <authorList>
            <person name="Wang Y."/>
            <person name="Shi Y."/>
            <person name="Qiu Z."/>
            <person name="Liu S."/>
            <person name="Yang H."/>
        </authorList>
    </citation>
    <scope>NUCLEOTIDE SEQUENCE [LARGE SCALE GENOMIC DNA]</scope>
    <source>
        <strain evidence="7 8">TSB47</strain>
    </source>
</reference>
<evidence type="ECO:0000256" key="3">
    <source>
        <dbReference type="ARBA" id="ARBA00022801"/>
    </source>
</evidence>
<evidence type="ECO:0000313" key="7">
    <source>
        <dbReference type="EMBL" id="OAM91676.1"/>
    </source>
</evidence>
<dbReference type="InterPro" id="IPR020891">
    <property type="entry name" value="UPF0758_CS"/>
</dbReference>